<dbReference type="SUPFAM" id="SSF63825">
    <property type="entry name" value="YWTD domain"/>
    <property type="match status" value="1"/>
</dbReference>
<dbReference type="AlphaFoldDB" id="A0A1W2FWS5"/>
<organism evidence="1 2">
    <name type="scientific">Kibdelosporangium aridum</name>
    <dbReference type="NCBI Taxonomy" id="2030"/>
    <lineage>
        <taxon>Bacteria</taxon>
        <taxon>Bacillati</taxon>
        <taxon>Actinomycetota</taxon>
        <taxon>Actinomycetes</taxon>
        <taxon>Pseudonocardiales</taxon>
        <taxon>Pseudonocardiaceae</taxon>
        <taxon>Kibdelosporangium</taxon>
    </lineage>
</organism>
<evidence type="ECO:0000313" key="2">
    <source>
        <dbReference type="Proteomes" id="UP000192674"/>
    </source>
</evidence>
<evidence type="ECO:0000313" key="1">
    <source>
        <dbReference type="EMBL" id="SMD26365.1"/>
    </source>
</evidence>
<dbReference type="Proteomes" id="UP000192674">
    <property type="component" value="Unassembled WGS sequence"/>
</dbReference>
<reference evidence="1 2" key="1">
    <citation type="submission" date="2017-04" db="EMBL/GenBank/DDBJ databases">
        <authorList>
            <person name="Afonso C.L."/>
            <person name="Miller P.J."/>
            <person name="Scott M.A."/>
            <person name="Spackman E."/>
            <person name="Goraichik I."/>
            <person name="Dimitrov K.M."/>
            <person name="Suarez D.L."/>
            <person name="Swayne D.E."/>
        </authorList>
    </citation>
    <scope>NUCLEOTIDE SEQUENCE [LARGE SCALE GENOMIC DNA]</scope>
    <source>
        <strain evidence="1 2">DSM 43828</strain>
    </source>
</reference>
<dbReference type="EMBL" id="FWXV01000014">
    <property type="protein sequence ID" value="SMD26365.1"/>
    <property type="molecule type" value="Genomic_DNA"/>
</dbReference>
<name>A0A1W2FWS5_KIBAR</name>
<dbReference type="InterPro" id="IPR011042">
    <property type="entry name" value="6-blade_b-propeller_TolB-like"/>
</dbReference>
<accession>A0A1W2FWS5</accession>
<dbReference type="Gene3D" id="2.120.10.30">
    <property type="entry name" value="TolB, C-terminal domain"/>
    <property type="match status" value="1"/>
</dbReference>
<gene>
    <name evidence="1" type="ORF">SAMN05661093_09948</name>
</gene>
<proteinExistence type="predicted"/>
<keyword evidence="2" id="KW-1185">Reference proteome</keyword>
<sequence>MEHGYGVAEYAGKAYVGYGNGELRKVDLATGSTAVLASGLGNLRGVAADATGVYVADWNGRVLRVDAASGVAHVIASGLTHLQGMTRHNGVTYTVGVNTLWRIDSSAHVVATGFWLAMDVVIDGGRALVADVSGPIRQVDLATGAVSTLVSGFYEPTHVGVTDNGTVYFMEAASILHRMEPGSTQERTVGQLSGVSATDFSLDRSGRALITDHSGGGNLWQMTVS</sequence>
<protein>
    <submittedName>
        <fullName evidence="1">Uncharacterized protein</fullName>
    </submittedName>
</protein>